<comment type="pathway">
    <text evidence="2">Carbohydrate biosynthesis; gluconeogenesis.</text>
</comment>
<evidence type="ECO:0000256" key="5">
    <source>
        <dbReference type="ARBA" id="ARBA00022485"/>
    </source>
</evidence>
<keyword evidence="5 11" id="KW-0004">4Fe-4S</keyword>
<gene>
    <name evidence="14" type="ORF">Desaf_3379</name>
</gene>
<evidence type="ECO:0000256" key="8">
    <source>
        <dbReference type="ARBA" id="ARBA00023014"/>
    </source>
</evidence>
<dbReference type="HOGENOM" id="CLU_022305_0_1_7"/>
<reference evidence="14 15" key="1">
    <citation type="journal article" date="2011" name="J. Bacteriol.">
        <title>Genome sequence of the mercury-methylating and pleomorphic Desulfovibrio africanus Strain Walvis Bay.</title>
        <authorList>
            <person name="Brown S.D."/>
            <person name="Wall J.D."/>
            <person name="Kucken A.M."/>
            <person name="Gilmour C.C."/>
            <person name="Podar M."/>
            <person name="Brandt C.C."/>
            <person name="Teshima H."/>
            <person name="Detter J.C."/>
            <person name="Han C.S."/>
            <person name="Land M.L."/>
            <person name="Lucas S."/>
            <person name="Han J."/>
            <person name="Pennacchio L."/>
            <person name="Nolan M."/>
            <person name="Pitluck S."/>
            <person name="Woyke T."/>
            <person name="Goodwin L."/>
            <person name="Palumbo A.V."/>
            <person name="Elias D.A."/>
        </authorList>
    </citation>
    <scope>NUCLEOTIDE SEQUENCE [LARGE SCALE GENOMIC DNA]</scope>
    <source>
        <strain evidence="14 15">Walvis Bay</strain>
    </source>
</reference>
<evidence type="ECO:0000256" key="11">
    <source>
        <dbReference type="RuleBase" id="RU366059"/>
    </source>
</evidence>
<evidence type="ECO:0000256" key="6">
    <source>
        <dbReference type="ARBA" id="ARBA00022723"/>
    </source>
</evidence>
<keyword evidence="15" id="KW-1185">Reference proteome</keyword>
<keyword evidence="6 11" id="KW-0479">Metal-binding</keyword>
<protein>
    <recommendedName>
        <fullName evidence="11">L-serine dehydratase</fullName>
        <ecNumber evidence="11">4.3.1.17</ecNumber>
    </recommendedName>
</protein>
<dbReference type="Proteomes" id="UP000007844">
    <property type="component" value="Chromosome"/>
</dbReference>
<name>F3YWU2_DESAF</name>
<accession>F3YWU2</accession>
<dbReference type="PANTHER" id="PTHR30182">
    <property type="entry name" value="L-SERINE DEHYDRATASE"/>
    <property type="match status" value="1"/>
</dbReference>
<comment type="cofactor">
    <cofactor evidence="1 11">
        <name>[4Fe-4S] cluster</name>
        <dbReference type="ChEBI" id="CHEBI:49883"/>
    </cofactor>
</comment>
<evidence type="ECO:0000256" key="1">
    <source>
        <dbReference type="ARBA" id="ARBA00001966"/>
    </source>
</evidence>
<dbReference type="Gene3D" id="3.30.1330.90">
    <property type="entry name" value="D-3-phosphoglycerate dehydrogenase, domain 3"/>
    <property type="match status" value="1"/>
</dbReference>
<dbReference type="EMBL" id="CP003221">
    <property type="protein sequence ID" value="EGJ51666.1"/>
    <property type="molecule type" value="Genomic_DNA"/>
</dbReference>
<dbReference type="SUPFAM" id="SSF143548">
    <property type="entry name" value="Serine metabolism enzymes domain"/>
    <property type="match status" value="1"/>
</dbReference>
<keyword evidence="4 11" id="KW-0312">Gluconeogenesis</keyword>
<evidence type="ECO:0000313" key="14">
    <source>
        <dbReference type="EMBL" id="EGJ51666.1"/>
    </source>
</evidence>
<keyword evidence="9 11" id="KW-0456">Lyase</keyword>
<evidence type="ECO:0000256" key="3">
    <source>
        <dbReference type="ARBA" id="ARBA00008636"/>
    </source>
</evidence>
<dbReference type="KEGG" id="daf:Desaf_3379"/>
<evidence type="ECO:0000256" key="7">
    <source>
        <dbReference type="ARBA" id="ARBA00023004"/>
    </source>
</evidence>
<dbReference type="STRING" id="690850.Desaf_3379"/>
<comment type="catalytic activity">
    <reaction evidence="10 11">
        <text>L-serine = pyruvate + NH4(+)</text>
        <dbReference type="Rhea" id="RHEA:19169"/>
        <dbReference type="ChEBI" id="CHEBI:15361"/>
        <dbReference type="ChEBI" id="CHEBI:28938"/>
        <dbReference type="ChEBI" id="CHEBI:33384"/>
        <dbReference type="EC" id="4.3.1.17"/>
    </reaction>
</comment>
<dbReference type="InterPro" id="IPR005130">
    <property type="entry name" value="Ser_deHydtase-like_asu"/>
</dbReference>
<dbReference type="RefSeq" id="WP_014261286.1">
    <property type="nucleotide sequence ID" value="NC_016629.1"/>
</dbReference>
<dbReference type="GO" id="GO:0051539">
    <property type="term" value="F:4 iron, 4 sulfur cluster binding"/>
    <property type="evidence" value="ECO:0007669"/>
    <property type="project" value="UniProtKB-UniRule"/>
</dbReference>
<dbReference type="InterPro" id="IPR051318">
    <property type="entry name" value="Fe-S_L-Ser"/>
</dbReference>
<proteinExistence type="inferred from homology"/>
<sequence>MPPIRTSIFDLFKIGPGPSSSHTIGPMRAALEFSEIVRALPDSILERVASLEVRLFGSLSATGLGHGTHRAILAGLLGMRPESCDPVTLINIFELPQEKLRLDLNGRSLPLTPSSIVFDALEHIHPYSNTMLFRLMGSHGEALLERTCYSVGGGFIQWQGQSDQPRGEPAHPFETMADLRAIAARTGLGLPSIVLENELAVTGAALEDAIQGLNDVLDAMLASVERGVAAEGLLPGAIGLRRKAKALYERSRTRPIPDRFLVLLNAYALAAAEENAAGSIVVTAPTSGSAGVMPAVLALLRRRMELPRRTLREGLLAAAAIGFLAKHNASIAGAEVGCQGEVGVASAMAAACVAHCLGQDIQIIEHAAEIALEHHLGLTCDPVAGLVQIPCIERNAMGAVKAYNAYILAAFGDPAAHVVGLDRALWAMRETGRDMLCKYKETSMGGLALSLPTC</sequence>
<evidence type="ECO:0000256" key="4">
    <source>
        <dbReference type="ARBA" id="ARBA00022432"/>
    </source>
</evidence>
<dbReference type="Pfam" id="PF03313">
    <property type="entry name" value="SDH_alpha"/>
    <property type="match status" value="1"/>
</dbReference>
<dbReference type="GO" id="GO:0003941">
    <property type="term" value="F:L-serine ammonia-lyase activity"/>
    <property type="evidence" value="ECO:0007669"/>
    <property type="project" value="UniProtKB-UniRule"/>
</dbReference>
<organism evidence="14 15">
    <name type="scientific">Desulfocurvibacter africanus subsp. africanus str. Walvis Bay</name>
    <dbReference type="NCBI Taxonomy" id="690850"/>
    <lineage>
        <taxon>Bacteria</taxon>
        <taxon>Pseudomonadati</taxon>
        <taxon>Thermodesulfobacteriota</taxon>
        <taxon>Desulfovibrionia</taxon>
        <taxon>Desulfovibrionales</taxon>
        <taxon>Desulfovibrionaceae</taxon>
        <taxon>Desulfocurvibacter</taxon>
    </lineage>
</organism>
<comment type="similarity">
    <text evidence="3 11">Belongs to the iron-sulfur dependent L-serine dehydratase family.</text>
</comment>
<keyword evidence="8 11" id="KW-0411">Iron-sulfur</keyword>
<dbReference type="EC" id="4.3.1.17" evidence="11"/>
<dbReference type="InterPro" id="IPR029009">
    <property type="entry name" value="ASB_dom_sf"/>
</dbReference>
<evidence type="ECO:0000259" key="13">
    <source>
        <dbReference type="Pfam" id="PF03315"/>
    </source>
</evidence>
<dbReference type="AlphaFoldDB" id="F3YWU2"/>
<feature type="domain" description="Serine dehydratase beta chain" evidence="13">
    <location>
        <begin position="7"/>
        <end position="159"/>
    </location>
</feature>
<dbReference type="InterPro" id="IPR004644">
    <property type="entry name" value="Fe-S_L-Ser_mono"/>
</dbReference>
<feature type="domain" description="Serine dehydratase-like alpha subunit" evidence="12">
    <location>
        <begin position="187"/>
        <end position="448"/>
    </location>
</feature>
<dbReference type="NCBIfam" id="TIGR00720">
    <property type="entry name" value="sda_mono"/>
    <property type="match status" value="1"/>
</dbReference>
<evidence type="ECO:0000256" key="9">
    <source>
        <dbReference type="ARBA" id="ARBA00023239"/>
    </source>
</evidence>
<dbReference type="eggNOG" id="COG1760">
    <property type="taxonomic scope" value="Bacteria"/>
</dbReference>
<evidence type="ECO:0000313" key="15">
    <source>
        <dbReference type="Proteomes" id="UP000007844"/>
    </source>
</evidence>
<dbReference type="Pfam" id="PF03315">
    <property type="entry name" value="SDH_beta"/>
    <property type="match status" value="1"/>
</dbReference>
<evidence type="ECO:0000256" key="10">
    <source>
        <dbReference type="ARBA" id="ARBA00049406"/>
    </source>
</evidence>
<dbReference type="GO" id="GO:0046872">
    <property type="term" value="F:metal ion binding"/>
    <property type="evidence" value="ECO:0007669"/>
    <property type="project" value="UniProtKB-KW"/>
</dbReference>
<keyword evidence="7 11" id="KW-0408">Iron</keyword>
<dbReference type="PANTHER" id="PTHR30182:SF1">
    <property type="entry name" value="L-SERINE DEHYDRATASE 1"/>
    <property type="match status" value="1"/>
</dbReference>
<dbReference type="GO" id="GO:0006094">
    <property type="term" value="P:gluconeogenesis"/>
    <property type="evidence" value="ECO:0007669"/>
    <property type="project" value="UniProtKB-KW"/>
</dbReference>
<dbReference type="InterPro" id="IPR005131">
    <property type="entry name" value="Ser_deHydtase_bsu"/>
</dbReference>
<evidence type="ECO:0000256" key="2">
    <source>
        <dbReference type="ARBA" id="ARBA00004742"/>
    </source>
</evidence>
<evidence type="ECO:0000259" key="12">
    <source>
        <dbReference type="Pfam" id="PF03313"/>
    </source>
</evidence>